<comment type="caution">
    <text evidence="2">The sequence shown here is derived from an EMBL/GenBank/DDBJ whole genome shotgun (WGS) entry which is preliminary data.</text>
</comment>
<accession>A0ABV4NVU0</accession>
<keyword evidence="1" id="KW-1133">Transmembrane helix</keyword>
<keyword evidence="3" id="KW-1185">Reference proteome</keyword>
<sequence length="74" mass="8381">MKSIDPITMANKSRRSFITSVLACVAFVVAAIYSWDLPVKDVVYYLVFLLVVLFVIIAVAMGFGALLNWLRRRK</sequence>
<protein>
    <submittedName>
        <fullName evidence="2">Uncharacterized protein</fullName>
    </submittedName>
</protein>
<keyword evidence="1" id="KW-0812">Transmembrane</keyword>
<evidence type="ECO:0000313" key="3">
    <source>
        <dbReference type="Proteomes" id="UP001569428"/>
    </source>
</evidence>
<feature type="transmembrane region" description="Helical" evidence="1">
    <location>
        <begin position="44"/>
        <end position="70"/>
    </location>
</feature>
<evidence type="ECO:0000313" key="2">
    <source>
        <dbReference type="EMBL" id="MFA0810155.1"/>
    </source>
</evidence>
<proteinExistence type="predicted"/>
<gene>
    <name evidence="2" type="ORF">ACCI49_04415</name>
</gene>
<name>A0ABV4NVU0_9GAMM</name>
<dbReference type="EMBL" id="JBGMEK010000005">
    <property type="protein sequence ID" value="MFA0810155.1"/>
    <property type="molecule type" value="Genomic_DNA"/>
</dbReference>
<evidence type="ECO:0000256" key="1">
    <source>
        <dbReference type="SAM" id="Phobius"/>
    </source>
</evidence>
<organism evidence="2 3">
    <name type="scientific">Microbulbifer epialgicus</name>
    <dbReference type="NCBI Taxonomy" id="393907"/>
    <lineage>
        <taxon>Bacteria</taxon>
        <taxon>Pseudomonadati</taxon>
        <taxon>Pseudomonadota</taxon>
        <taxon>Gammaproteobacteria</taxon>
        <taxon>Cellvibrionales</taxon>
        <taxon>Microbulbiferaceae</taxon>
        <taxon>Microbulbifer</taxon>
    </lineage>
</organism>
<reference evidence="2 3" key="1">
    <citation type="submission" date="2024-08" db="EMBL/GenBank/DDBJ databases">
        <authorList>
            <person name="Ishaq N."/>
        </authorList>
    </citation>
    <scope>NUCLEOTIDE SEQUENCE [LARGE SCALE GENOMIC DNA]</scope>
    <source>
        <strain evidence="2 3">DSM 18651</strain>
    </source>
</reference>
<keyword evidence="1" id="KW-0472">Membrane</keyword>
<dbReference type="Proteomes" id="UP001569428">
    <property type="component" value="Unassembled WGS sequence"/>
</dbReference>